<evidence type="ECO:0000256" key="2">
    <source>
        <dbReference type="ARBA" id="ARBA00023283"/>
    </source>
</evidence>
<dbReference type="GO" id="GO:0008010">
    <property type="term" value="F:structural constituent of chitin-based larval cuticle"/>
    <property type="evidence" value="ECO:0007669"/>
    <property type="project" value="TreeGrafter"/>
</dbReference>
<keyword evidence="4" id="KW-0732">Signal</keyword>
<evidence type="ECO:0000256" key="4">
    <source>
        <dbReference type="SAM" id="SignalP"/>
    </source>
</evidence>
<dbReference type="PRINTS" id="PR00947">
    <property type="entry name" value="CUTICLE"/>
</dbReference>
<organism evidence="5">
    <name type="scientific">Schistocerca gregaria</name>
    <name type="common">Desert locust</name>
    <name type="synonym">Gryllus gregarius</name>
    <dbReference type="NCBI Taxonomy" id="7010"/>
    <lineage>
        <taxon>Eukaryota</taxon>
        <taxon>Metazoa</taxon>
        <taxon>Ecdysozoa</taxon>
        <taxon>Arthropoda</taxon>
        <taxon>Hexapoda</taxon>
        <taxon>Insecta</taxon>
        <taxon>Pterygota</taxon>
        <taxon>Neoptera</taxon>
        <taxon>Polyneoptera</taxon>
        <taxon>Orthoptera</taxon>
        <taxon>Caelifera</taxon>
        <taxon>Acrididea</taxon>
        <taxon>Acridomorpha</taxon>
        <taxon>Acridoidea</taxon>
        <taxon>Acrididae</taxon>
        <taxon>Cyrtacanthacridinae</taxon>
        <taxon>Schistocerca</taxon>
    </lineage>
</organism>
<dbReference type="OrthoDB" id="6593286at2759"/>
<proteinExistence type="evidence at transcript level"/>
<protein>
    <submittedName>
        <fullName evidence="5">Endocuticle structural glycoprotein SgAbd 4</fullName>
    </submittedName>
</protein>
<dbReference type="Pfam" id="PF00379">
    <property type="entry name" value="Chitin_bind_4"/>
    <property type="match status" value="1"/>
</dbReference>
<reference evidence="5" key="1">
    <citation type="journal article" date="2021" name="J. Neurophysiol.">
        <title>Gene transcription changes in a locust model of noise-induced deafness.</title>
        <authorList>
            <person name="French A.S."/>
            <person name="Warren B."/>
        </authorList>
    </citation>
    <scope>NUCLEOTIDE SEQUENCE</scope>
</reference>
<dbReference type="PANTHER" id="PTHR10380:SF241">
    <property type="entry name" value="CUTICULAR PROTEIN 47EG-RELATED"/>
    <property type="match status" value="1"/>
</dbReference>
<dbReference type="PANTHER" id="PTHR10380">
    <property type="entry name" value="CUTICLE PROTEIN"/>
    <property type="match status" value="1"/>
</dbReference>
<accession>A0A8E5JSW4</accession>
<keyword evidence="2" id="KW-0873">Pyrrolidone carboxylic acid</keyword>
<sequence length="138" mass="14987">MKSCILWLCALVTAVVAQAPPDKVIPIISQNEVRNPDGSYQWNYETGNGIKADETGTLKKGSKPDEGDFIVAQGSFSYTGPDGTAYSVQYQADDENGFVPQGAHFPTPPPIPPAIQRALDYLATLPSTPEPRPGRRRR</sequence>
<dbReference type="KEGG" id="sgre:126284086"/>
<keyword evidence="1 3" id="KW-0193">Cuticle</keyword>
<dbReference type="InterPro" id="IPR000618">
    <property type="entry name" value="Insect_cuticle"/>
</dbReference>
<dbReference type="EMBL" id="MW962532">
    <property type="protein sequence ID" value="QVD39298.1"/>
    <property type="molecule type" value="mRNA"/>
</dbReference>
<name>A0A8E5JSW4_SCHGR</name>
<dbReference type="PROSITE" id="PS00233">
    <property type="entry name" value="CHIT_BIND_RR_1"/>
    <property type="match status" value="1"/>
</dbReference>
<dbReference type="GO" id="GO:0062129">
    <property type="term" value="C:chitin-based extracellular matrix"/>
    <property type="evidence" value="ECO:0007669"/>
    <property type="project" value="TreeGrafter"/>
</dbReference>
<dbReference type="InterPro" id="IPR050468">
    <property type="entry name" value="Cuticle_Struct_Prot"/>
</dbReference>
<evidence type="ECO:0000256" key="3">
    <source>
        <dbReference type="PROSITE-ProRule" id="PRU00497"/>
    </source>
</evidence>
<dbReference type="RefSeq" id="XP_049838691.1">
    <property type="nucleotide sequence ID" value="XM_049982734.1"/>
</dbReference>
<evidence type="ECO:0000313" key="5">
    <source>
        <dbReference type="EMBL" id="QVD39298.1"/>
    </source>
</evidence>
<dbReference type="InterPro" id="IPR031311">
    <property type="entry name" value="CHIT_BIND_RR_consensus"/>
</dbReference>
<evidence type="ECO:0000256" key="1">
    <source>
        <dbReference type="ARBA" id="ARBA00022460"/>
    </source>
</evidence>
<dbReference type="AlphaFoldDB" id="A0A8E5JSW4"/>
<dbReference type="PROSITE" id="PS51155">
    <property type="entry name" value="CHIT_BIND_RR_2"/>
    <property type="match status" value="1"/>
</dbReference>
<feature type="signal peptide" evidence="4">
    <location>
        <begin position="1"/>
        <end position="17"/>
    </location>
</feature>
<feature type="chain" id="PRO_5034330870" evidence="4">
    <location>
        <begin position="18"/>
        <end position="138"/>
    </location>
</feature>
<dbReference type="GeneID" id="126284086"/>